<dbReference type="SUPFAM" id="SSF56935">
    <property type="entry name" value="Porins"/>
    <property type="match status" value="1"/>
</dbReference>
<dbReference type="Gene3D" id="2.40.170.20">
    <property type="entry name" value="TonB-dependent receptor, beta-barrel domain"/>
    <property type="match status" value="1"/>
</dbReference>
<feature type="compositionally biased region" description="Low complexity" evidence="8">
    <location>
        <begin position="138"/>
        <end position="149"/>
    </location>
</feature>
<dbReference type="InterPro" id="IPR008969">
    <property type="entry name" value="CarboxyPept-like_regulatory"/>
</dbReference>
<proteinExistence type="inferred from homology"/>
<dbReference type="Proteomes" id="UP000812961">
    <property type="component" value="Unassembled WGS sequence"/>
</dbReference>
<keyword evidence="3 7" id="KW-1134">Transmembrane beta strand</keyword>
<name>A0ABS7G755_9BACT</name>
<feature type="region of interest" description="Disordered" evidence="8">
    <location>
        <begin position="130"/>
        <end position="149"/>
    </location>
</feature>
<dbReference type="Pfam" id="PF13715">
    <property type="entry name" value="CarbopepD_reg_2"/>
    <property type="match status" value="1"/>
</dbReference>
<evidence type="ECO:0000256" key="3">
    <source>
        <dbReference type="ARBA" id="ARBA00022452"/>
    </source>
</evidence>
<evidence type="ECO:0000256" key="7">
    <source>
        <dbReference type="PROSITE-ProRule" id="PRU01360"/>
    </source>
</evidence>
<evidence type="ECO:0000256" key="8">
    <source>
        <dbReference type="SAM" id="MobiDB-lite"/>
    </source>
</evidence>
<reference evidence="10 11" key="1">
    <citation type="submission" date="2021-08" db="EMBL/GenBank/DDBJ databases">
        <title>The genome sequence of Chitinophaga sp. B61.</title>
        <authorList>
            <person name="Zhang X."/>
        </authorList>
    </citation>
    <scope>NUCLEOTIDE SEQUENCE [LARGE SCALE GENOMIC DNA]</scope>
    <source>
        <strain evidence="10 11">B61</strain>
    </source>
</reference>
<evidence type="ECO:0000256" key="4">
    <source>
        <dbReference type="ARBA" id="ARBA00022692"/>
    </source>
</evidence>
<protein>
    <submittedName>
        <fullName evidence="10">SusC/RagA family TonB-linked outer membrane protein</fullName>
    </submittedName>
</protein>
<gene>
    <name evidence="10" type="ORF">K1Y79_03995</name>
</gene>
<dbReference type="Pfam" id="PF07715">
    <property type="entry name" value="Plug"/>
    <property type="match status" value="1"/>
</dbReference>
<evidence type="ECO:0000256" key="2">
    <source>
        <dbReference type="ARBA" id="ARBA00022448"/>
    </source>
</evidence>
<dbReference type="NCBIfam" id="TIGR04057">
    <property type="entry name" value="SusC_RagA_signa"/>
    <property type="match status" value="1"/>
</dbReference>
<keyword evidence="2 7" id="KW-0813">Transport</keyword>
<dbReference type="InterPro" id="IPR023996">
    <property type="entry name" value="TonB-dep_OMP_SusC/RagA"/>
</dbReference>
<keyword evidence="11" id="KW-1185">Reference proteome</keyword>
<sequence length="1188" mass="131715">MIVQLLRGIIFIQTNQTLMLNCRVCQLRLRAALLLFALTIISQVSLAQGRPADRKVTLHLKNVTLKEIFQKITQQTGLYFNGSDDDLDRNSKQTIDVDNEPVNTVLAKILGGKGVSWLIEDKSIVISRSKDSSDKKSTQTSSPSTPAITGIVKARNGSPLPGASIAIKNGKKSAIADTDGKFILEGVSTPTVLVITNVGFDRVEMPVLDNRTIEISLNEQVNELTAAEVVSTGYQFVPKERSTGSFAQVNNELFNKRVSPDVLSRLEGNVPGLLFNKTTAGSTTGSDISIRGHSTLFANDQPLIVLDNFPYDGNINNINPNDIQSITVLKDAAASSIWGVRSGNGVIVITTKKGRQNLPLSVEVNANVTTGNKPNLYYDPRFLASTEFIPVEKQLFNLGYYDSQIGDPVQVLSPVVSLLNQARNGEITMTQADAQINALTGIDLRGDISKYLYRKSTTQQYAINLRGGSQNADYYLSLGYDRDLLNKVGNDRNRITINSTLNFYPVKNLQFSLGVISTFAKENINNTAAELNAGVGKPLYPYAQLSGADGAHLAVARDYASSFTDNPGPGLLDWKYRPLDELNFADNSVNVTDTRVSAAFKYTFFPCLNLEAKYQFQKSSSITENYYSKQTYYARDLYNQYTDAANDIHPVPLGGILQSNNQYINSHRGRIQLNYNQTVGKGVFAALAGAEINAATTKSNANTSYGYDKESETFSNVDFVNFYLRTPYGYASQIPNNISFGRLNDRYLSYFANGSYTYDSKYTISGSARIDKSNIFGVRTNEKSVPLYSGGLSWQFSNESFYHFSAIPYGKLRMTYGYSGNVDRSVAAVTTIQQLTNSYYTNITYAQIANAGNPRLRWERVRMINFGLDLGTRNNILNANIDFYIKKGIDLISNSPLAPSTGIPSFRGNTASTSGKGWDINLTIKPVTITNFNWTSNFLFSYALDKVTQYNETFTANTFLQYGAGDGGTIYPLIGKPLFAIYSYQSAGLNPQNGNPRGYVKGSPSEDYNAILTSTNIDSVQFHGSARPTTFGSFRNTFAYKSWSLSINIIYKLNYYFRRSSVSYTDLLNWKGHKDFVNRWQKPGDENFTDVPSLVLPPDLDPNRDNFYLLTDKLVEKGDHIRLQDINLTYTFTKSQLPKLPFKSLQLYACANNVGIIWKANKQGLDPDTYAGGLPLPRTYSFGVRANF</sequence>
<dbReference type="InterPro" id="IPR037066">
    <property type="entry name" value="Plug_dom_sf"/>
</dbReference>
<dbReference type="InterPro" id="IPR012910">
    <property type="entry name" value="Plug_dom"/>
</dbReference>
<dbReference type="EMBL" id="JAICCF010000001">
    <property type="protein sequence ID" value="MBW8683487.1"/>
    <property type="molecule type" value="Genomic_DNA"/>
</dbReference>
<dbReference type="RefSeq" id="WP_220248707.1">
    <property type="nucleotide sequence ID" value="NZ_JAICCF010000001.1"/>
</dbReference>
<evidence type="ECO:0000313" key="10">
    <source>
        <dbReference type="EMBL" id="MBW8683487.1"/>
    </source>
</evidence>
<comment type="caution">
    <text evidence="10">The sequence shown here is derived from an EMBL/GenBank/DDBJ whole genome shotgun (WGS) entry which is preliminary data.</text>
</comment>
<keyword evidence="6 7" id="KW-0998">Cell outer membrane</keyword>
<evidence type="ECO:0000259" key="9">
    <source>
        <dbReference type="Pfam" id="PF07715"/>
    </source>
</evidence>
<dbReference type="InterPro" id="IPR036942">
    <property type="entry name" value="Beta-barrel_TonB_sf"/>
</dbReference>
<dbReference type="InterPro" id="IPR039426">
    <property type="entry name" value="TonB-dep_rcpt-like"/>
</dbReference>
<evidence type="ECO:0000313" key="11">
    <source>
        <dbReference type="Proteomes" id="UP000812961"/>
    </source>
</evidence>
<evidence type="ECO:0000256" key="5">
    <source>
        <dbReference type="ARBA" id="ARBA00023136"/>
    </source>
</evidence>
<accession>A0ABS7G755</accession>
<comment type="similarity">
    <text evidence="7">Belongs to the TonB-dependent receptor family.</text>
</comment>
<organism evidence="10 11">
    <name type="scientific">Chitinophaga rhizophila</name>
    <dbReference type="NCBI Taxonomy" id="2866212"/>
    <lineage>
        <taxon>Bacteria</taxon>
        <taxon>Pseudomonadati</taxon>
        <taxon>Bacteroidota</taxon>
        <taxon>Chitinophagia</taxon>
        <taxon>Chitinophagales</taxon>
        <taxon>Chitinophagaceae</taxon>
        <taxon>Chitinophaga</taxon>
    </lineage>
</organism>
<keyword evidence="5 7" id="KW-0472">Membrane</keyword>
<feature type="domain" description="TonB-dependent receptor plug" evidence="9">
    <location>
        <begin position="239"/>
        <end position="346"/>
    </location>
</feature>
<dbReference type="PROSITE" id="PS52016">
    <property type="entry name" value="TONB_DEPENDENT_REC_3"/>
    <property type="match status" value="1"/>
</dbReference>
<keyword evidence="4 7" id="KW-0812">Transmembrane</keyword>
<dbReference type="Gene3D" id="2.170.130.10">
    <property type="entry name" value="TonB-dependent receptor, plug domain"/>
    <property type="match status" value="1"/>
</dbReference>
<dbReference type="NCBIfam" id="TIGR04056">
    <property type="entry name" value="OMP_RagA_SusC"/>
    <property type="match status" value="1"/>
</dbReference>
<dbReference type="InterPro" id="IPR023997">
    <property type="entry name" value="TonB-dep_OMP_SusC/RagA_CS"/>
</dbReference>
<evidence type="ECO:0000256" key="1">
    <source>
        <dbReference type="ARBA" id="ARBA00004571"/>
    </source>
</evidence>
<evidence type="ECO:0000256" key="6">
    <source>
        <dbReference type="ARBA" id="ARBA00023237"/>
    </source>
</evidence>
<dbReference type="SUPFAM" id="SSF49464">
    <property type="entry name" value="Carboxypeptidase regulatory domain-like"/>
    <property type="match status" value="1"/>
</dbReference>
<comment type="subcellular location">
    <subcellularLocation>
        <location evidence="1 7">Cell outer membrane</location>
        <topology evidence="1 7">Multi-pass membrane protein</topology>
    </subcellularLocation>
</comment>